<dbReference type="Pfam" id="PF07812">
    <property type="entry name" value="TfuA"/>
    <property type="match status" value="1"/>
</dbReference>
<dbReference type="EMBL" id="JARJBC010000016">
    <property type="protein sequence ID" value="MDF3292253.1"/>
    <property type="molecule type" value="Genomic_DNA"/>
</dbReference>
<dbReference type="InterPro" id="IPR012924">
    <property type="entry name" value="TfuA_core"/>
</dbReference>
<gene>
    <name evidence="2" type="ORF">P3G67_24055</name>
</gene>
<dbReference type="RefSeq" id="WP_276095331.1">
    <property type="nucleotide sequence ID" value="NZ_JARJBC010000016.1"/>
</dbReference>
<protein>
    <submittedName>
        <fullName evidence="2">TfuA-like protein</fullName>
    </submittedName>
</protein>
<dbReference type="Proteomes" id="UP001216579">
    <property type="component" value="Unassembled WGS sequence"/>
</dbReference>
<comment type="caution">
    <text evidence="2">The sequence shown here is derived from an EMBL/GenBank/DDBJ whole genome shotgun (WGS) entry which is preliminary data.</text>
</comment>
<sequence>MTVHVFAGPTITPERITDLLPQAEVHPPVQHGDLLRLPVTAGDTVLIIDGLFQQAPAVRHKEILHLIHSGVRVAGTSSMGALRAAELHRFGMIGIGQVFRWYADGTVTADDEVAVSHLSREDGYRQMSDPLVSVRYGLGCAVDVAITAAERDALFARAAELPFAQRSWRTLWRITEATPLRDAATRARGYLAEHPRNTDVKLLDAESALRWVLDNPTPDDALPSHGTRPVTLDTVYLADWRWENTPAPSGDRQVSDYHTLGFLQLFLPAYPQIYWHTAVSHIGGDAAGALSAARAAGLLGTADEPGPGMREWLTDNELATRPGRDLVLTALVRSFRTAPGVRTGHTLPELVSSAEPLVRLARNCAAAAGALNAARRQRHPDFQVEHVRTDLVEEFFTRRWQCADLENACWDRGLTGIGQLHELGRYFLLLGRSGRVPEQALAAVTIGAATEHGKELR</sequence>
<evidence type="ECO:0000313" key="3">
    <source>
        <dbReference type="Proteomes" id="UP001216579"/>
    </source>
</evidence>
<feature type="domain" description="TfuA-like core" evidence="1">
    <location>
        <begin position="49"/>
        <end position="167"/>
    </location>
</feature>
<keyword evidence="3" id="KW-1185">Reference proteome</keyword>
<name>A0ABT5ZTB1_9ACTN</name>
<evidence type="ECO:0000313" key="2">
    <source>
        <dbReference type="EMBL" id="MDF3292253.1"/>
    </source>
</evidence>
<reference evidence="2 3" key="1">
    <citation type="submission" date="2023-03" db="EMBL/GenBank/DDBJ databases">
        <title>Draft genome sequence of Streptomyces sp. RB6PN23 isolated from peat swamp forest in Thailand.</title>
        <authorList>
            <person name="Klaysubun C."/>
            <person name="Duangmal K."/>
        </authorList>
    </citation>
    <scope>NUCLEOTIDE SEQUENCE [LARGE SCALE GENOMIC DNA]</scope>
    <source>
        <strain evidence="2 3">RB6PN23</strain>
    </source>
</reference>
<accession>A0ABT5ZTB1</accession>
<evidence type="ECO:0000259" key="1">
    <source>
        <dbReference type="Pfam" id="PF07812"/>
    </source>
</evidence>
<organism evidence="2 3">
    <name type="scientific">Streptomyces silvisoli</name>
    <dbReference type="NCBI Taxonomy" id="3034235"/>
    <lineage>
        <taxon>Bacteria</taxon>
        <taxon>Bacillati</taxon>
        <taxon>Actinomycetota</taxon>
        <taxon>Actinomycetes</taxon>
        <taxon>Kitasatosporales</taxon>
        <taxon>Streptomycetaceae</taxon>
        <taxon>Streptomyces</taxon>
    </lineage>
</organism>
<proteinExistence type="predicted"/>